<keyword evidence="2" id="KW-1185">Reference proteome</keyword>
<accession>A0A182QL18</accession>
<evidence type="ECO:0000313" key="1">
    <source>
        <dbReference type="EnsemblMetazoa" id="AFAF012365-PA"/>
    </source>
</evidence>
<dbReference type="AlphaFoldDB" id="A0A182QL18"/>
<reference evidence="2" key="1">
    <citation type="submission" date="2014-01" db="EMBL/GenBank/DDBJ databases">
        <title>The Genome Sequence of Anopheles farauti FAR1 (V2).</title>
        <authorList>
            <consortium name="The Broad Institute Genomics Platform"/>
            <person name="Neafsey D.E."/>
            <person name="Besansky N."/>
            <person name="Howell P."/>
            <person name="Walton C."/>
            <person name="Young S.K."/>
            <person name="Zeng Q."/>
            <person name="Gargeya S."/>
            <person name="Fitzgerald M."/>
            <person name="Haas B."/>
            <person name="Abouelleil A."/>
            <person name="Allen A.W."/>
            <person name="Alvarado L."/>
            <person name="Arachchi H.M."/>
            <person name="Berlin A.M."/>
            <person name="Chapman S.B."/>
            <person name="Gainer-Dewar J."/>
            <person name="Goldberg J."/>
            <person name="Griggs A."/>
            <person name="Gujja S."/>
            <person name="Hansen M."/>
            <person name="Howarth C."/>
            <person name="Imamovic A."/>
            <person name="Ireland A."/>
            <person name="Larimer J."/>
            <person name="McCowan C."/>
            <person name="Murphy C."/>
            <person name="Pearson M."/>
            <person name="Poon T.W."/>
            <person name="Priest M."/>
            <person name="Roberts A."/>
            <person name="Saif S."/>
            <person name="Shea T."/>
            <person name="Sisk P."/>
            <person name="Sykes S."/>
            <person name="Wortman J."/>
            <person name="Nusbaum C."/>
            <person name="Birren B."/>
        </authorList>
    </citation>
    <scope>NUCLEOTIDE SEQUENCE [LARGE SCALE GENOMIC DNA]</scope>
    <source>
        <strain evidence="2">FAR1</strain>
    </source>
</reference>
<proteinExistence type="predicted"/>
<dbReference type="Proteomes" id="UP000075886">
    <property type="component" value="Unassembled WGS sequence"/>
</dbReference>
<sequence>MHNASHTRPSLVSLSLLIIPPAGRMMVKCIIKLAAGKRFLRSVNGKVFGSYITPKPNADCLPWLPNANFIIITTIFIIGSFRYVHNLGGSEGDRIESFFPSIRSRLCDL</sequence>
<name>A0A182QL18_9DIPT</name>
<dbReference type="VEuPathDB" id="VectorBase:AFAF012365"/>
<dbReference type="EMBL" id="AXCN02000146">
    <property type="status" value="NOT_ANNOTATED_CDS"/>
    <property type="molecule type" value="Genomic_DNA"/>
</dbReference>
<organism evidence="1 2">
    <name type="scientific">Anopheles farauti</name>
    <dbReference type="NCBI Taxonomy" id="69004"/>
    <lineage>
        <taxon>Eukaryota</taxon>
        <taxon>Metazoa</taxon>
        <taxon>Ecdysozoa</taxon>
        <taxon>Arthropoda</taxon>
        <taxon>Hexapoda</taxon>
        <taxon>Insecta</taxon>
        <taxon>Pterygota</taxon>
        <taxon>Neoptera</taxon>
        <taxon>Endopterygota</taxon>
        <taxon>Diptera</taxon>
        <taxon>Nematocera</taxon>
        <taxon>Culicoidea</taxon>
        <taxon>Culicidae</taxon>
        <taxon>Anophelinae</taxon>
        <taxon>Anopheles</taxon>
    </lineage>
</organism>
<protein>
    <submittedName>
        <fullName evidence="1">Uncharacterized protein</fullName>
    </submittedName>
</protein>
<evidence type="ECO:0000313" key="2">
    <source>
        <dbReference type="Proteomes" id="UP000075886"/>
    </source>
</evidence>
<dbReference type="EnsemblMetazoa" id="AFAF012365-RA">
    <property type="protein sequence ID" value="AFAF012365-PA"/>
    <property type="gene ID" value="AFAF012365"/>
</dbReference>
<reference evidence="1" key="2">
    <citation type="submission" date="2020-05" db="UniProtKB">
        <authorList>
            <consortium name="EnsemblMetazoa"/>
        </authorList>
    </citation>
    <scope>IDENTIFICATION</scope>
    <source>
        <strain evidence="1">FAR1</strain>
    </source>
</reference>